<dbReference type="PANTHER" id="PTHR23235:SF60">
    <property type="entry name" value="STRIPE, ISOFORM D"/>
    <property type="match status" value="1"/>
</dbReference>
<evidence type="ECO:0000259" key="12">
    <source>
        <dbReference type="PROSITE" id="PS50157"/>
    </source>
</evidence>
<evidence type="ECO:0000256" key="5">
    <source>
        <dbReference type="ARBA" id="ARBA00022833"/>
    </source>
</evidence>
<feature type="region of interest" description="Disordered" evidence="11">
    <location>
        <begin position="384"/>
        <end position="411"/>
    </location>
</feature>
<evidence type="ECO:0000256" key="1">
    <source>
        <dbReference type="ARBA" id="ARBA00004123"/>
    </source>
</evidence>
<evidence type="ECO:0000313" key="14">
    <source>
        <dbReference type="Proteomes" id="UP001460270"/>
    </source>
</evidence>
<dbReference type="PANTHER" id="PTHR23235">
    <property type="entry name" value="KRUEPPEL-LIKE TRANSCRIPTION FACTOR"/>
    <property type="match status" value="1"/>
</dbReference>
<organism evidence="13 14">
    <name type="scientific">Mugilogobius chulae</name>
    <name type="common">yellowstripe goby</name>
    <dbReference type="NCBI Taxonomy" id="88201"/>
    <lineage>
        <taxon>Eukaryota</taxon>
        <taxon>Metazoa</taxon>
        <taxon>Chordata</taxon>
        <taxon>Craniata</taxon>
        <taxon>Vertebrata</taxon>
        <taxon>Euteleostomi</taxon>
        <taxon>Actinopterygii</taxon>
        <taxon>Neopterygii</taxon>
        <taxon>Teleostei</taxon>
        <taxon>Neoteleostei</taxon>
        <taxon>Acanthomorphata</taxon>
        <taxon>Gobiaria</taxon>
        <taxon>Gobiiformes</taxon>
        <taxon>Gobioidei</taxon>
        <taxon>Gobiidae</taxon>
        <taxon>Gobionellinae</taxon>
        <taxon>Mugilogobius</taxon>
    </lineage>
</organism>
<dbReference type="InterPro" id="IPR013087">
    <property type="entry name" value="Znf_C2H2_type"/>
</dbReference>
<evidence type="ECO:0000313" key="13">
    <source>
        <dbReference type="EMBL" id="KAK7901257.1"/>
    </source>
</evidence>
<proteinExistence type="predicted"/>
<keyword evidence="3" id="KW-0677">Repeat</keyword>
<comment type="caution">
    <text evidence="13">The sequence shown here is derived from an EMBL/GenBank/DDBJ whole genome shotgun (WGS) entry which is preliminary data.</text>
</comment>
<keyword evidence="5" id="KW-0862">Zinc</keyword>
<comment type="subcellular location">
    <subcellularLocation>
        <location evidence="1">Nucleus</location>
    </subcellularLocation>
</comment>
<keyword evidence="9" id="KW-0539">Nucleus</keyword>
<feature type="compositionally biased region" description="Low complexity" evidence="11">
    <location>
        <begin position="118"/>
        <end position="138"/>
    </location>
</feature>
<keyword evidence="6" id="KW-0805">Transcription regulation</keyword>
<evidence type="ECO:0000256" key="11">
    <source>
        <dbReference type="SAM" id="MobiDB-lite"/>
    </source>
</evidence>
<protein>
    <recommendedName>
        <fullName evidence="12">C2H2-type domain-containing protein</fullName>
    </recommendedName>
</protein>
<dbReference type="GO" id="GO:0005634">
    <property type="term" value="C:nucleus"/>
    <property type="evidence" value="ECO:0007669"/>
    <property type="project" value="UniProtKB-SubCell"/>
</dbReference>
<keyword evidence="4 10" id="KW-0863">Zinc-finger</keyword>
<dbReference type="GO" id="GO:0000978">
    <property type="term" value="F:RNA polymerase II cis-regulatory region sequence-specific DNA binding"/>
    <property type="evidence" value="ECO:0007669"/>
    <property type="project" value="TreeGrafter"/>
</dbReference>
<sequence length="443" mass="48148">MTAKLGEEVCASYGGLMDVLHKDVFPTDPGVVFKQEPLGEEDEYGGKSGAGSLLFGHKDAQESSGHADLTHYVATLRTQPLAFTAKFSVESKGDGGPWSPEDLINVVSADISVPDLTSASASPCASPPDTYHSSGSAAEGEHAGEGGMAHAQPDLSHMYAHPHAHAHAHAAPSYSCSGDCIRSERVHGVVRVRHVVPCASARSGRGSPPVICPEYGGFYPQSCQREERKSLPYSLEPLRVPPPLTPLNTIRNFTLGAPGSLPLRPILRPRKYPNRPSKTPVHQRPYPCPAESCDRRFSRSDELSRHLRIHTGHKPFQCRICMRNFSRSDHLTTHIRTHTGEKPFSCDQCGRKVLSSEVSPQRVCPRGSVLRGSFLRGSVLRGQSSEGLSSEGLSSEGLSSEGQSSEVTPQRVYPQRSVLRGYIHRTFRTCSMAHTAHLTVYCS</sequence>
<feature type="domain" description="C2H2-type" evidence="12">
    <location>
        <begin position="316"/>
        <end position="343"/>
    </location>
</feature>
<dbReference type="GO" id="GO:0000981">
    <property type="term" value="F:DNA-binding transcription factor activity, RNA polymerase II-specific"/>
    <property type="evidence" value="ECO:0007669"/>
    <property type="project" value="TreeGrafter"/>
</dbReference>
<dbReference type="GO" id="GO:0008270">
    <property type="term" value="F:zinc ion binding"/>
    <property type="evidence" value="ECO:0007669"/>
    <property type="project" value="UniProtKB-KW"/>
</dbReference>
<feature type="region of interest" description="Disordered" evidence="11">
    <location>
        <begin position="117"/>
        <end position="151"/>
    </location>
</feature>
<dbReference type="Gene3D" id="3.30.160.60">
    <property type="entry name" value="Classic Zinc Finger"/>
    <property type="match status" value="3"/>
</dbReference>
<dbReference type="PROSITE" id="PS00028">
    <property type="entry name" value="ZINC_FINGER_C2H2_1"/>
    <property type="match status" value="2"/>
</dbReference>
<evidence type="ECO:0000256" key="4">
    <source>
        <dbReference type="ARBA" id="ARBA00022771"/>
    </source>
</evidence>
<dbReference type="EMBL" id="JBBPFD010000013">
    <property type="protein sequence ID" value="KAK7901257.1"/>
    <property type="molecule type" value="Genomic_DNA"/>
</dbReference>
<dbReference type="AlphaFoldDB" id="A0AAW0NMK7"/>
<evidence type="ECO:0000256" key="2">
    <source>
        <dbReference type="ARBA" id="ARBA00022723"/>
    </source>
</evidence>
<dbReference type="FunFam" id="3.30.160.60:FF:000064">
    <property type="entry name" value="Early growth response protein 3"/>
    <property type="match status" value="1"/>
</dbReference>
<evidence type="ECO:0000256" key="10">
    <source>
        <dbReference type="PROSITE-ProRule" id="PRU00042"/>
    </source>
</evidence>
<dbReference type="PROSITE" id="PS50157">
    <property type="entry name" value="ZINC_FINGER_C2H2_2"/>
    <property type="match status" value="2"/>
</dbReference>
<feature type="compositionally biased region" description="Low complexity" evidence="11">
    <location>
        <begin position="384"/>
        <end position="406"/>
    </location>
</feature>
<dbReference type="InterPro" id="IPR036236">
    <property type="entry name" value="Znf_C2H2_sf"/>
</dbReference>
<keyword evidence="2" id="KW-0479">Metal-binding</keyword>
<gene>
    <name evidence="13" type="ORF">WMY93_018026</name>
</gene>
<evidence type="ECO:0000256" key="7">
    <source>
        <dbReference type="ARBA" id="ARBA00023125"/>
    </source>
</evidence>
<keyword evidence="8" id="KW-0804">Transcription</keyword>
<dbReference type="SMART" id="SM00355">
    <property type="entry name" value="ZnF_C2H2"/>
    <property type="match status" value="2"/>
</dbReference>
<dbReference type="SUPFAM" id="SSF57667">
    <property type="entry name" value="beta-beta-alpha zinc fingers"/>
    <property type="match status" value="1"/>
</dbReference>
<dbReference type="Pfam" id="PF00096">
    <property type="entry name" value="zf-C2H2"/>
    <property type="match status" value="2"/>
</dbReference>
<evidence type="ECO:0000256" key="6">
    <source>
        <dbReference type="ARBA" id="ARBA00023015"/>
    </source>
</evidence>
<reference evidence="14" key="1">
    <citation type="submission" date="2024-04" db="EMBL/GenBank/DDBJ databases">
        <title>Salinicola lusitanus LLJ914,a marine bacterium isolated from the Okinawa Trough.</title>
        <authorList>
            <person name="Li J."/>
        </authorList>
    </citation>
    <scope>NUCLEOTIDE SEQUENCE [LARGE SCALE GENOMIC DNA]</scope>
</reference>
<feature type="domain" description="C2H2-type" evidence="12">
    <location>
        <begin position="286"/>
        <end position="315"/>
    </location>
</feature>
<feature type="region of interest" description="Disordered" evidence="11">
    <location>
        <begin position="264"/>
        <end position="287"/>
    </location>
</feature>
<dbReference type="Proteomes" id="UP001460270">
    <property type="component" value="Unassembled WGS sequence"/>
</dbReference>
<name>A0AAW0NMK7_9GOBI</name>
<evidence type="ECO:0000256" key="8">
    <source>
        <dbReference type="ARBA" id="ARBA00023163"/>
    </source>
</evidence>
<evidence type="ECO:0000256" key="3">
    <source>
        <dbReference type="ARBA" id="ARBA00022737"/>
    </source>
</evidence>
<keyword evidence="14" id="KW-1185">Reference proteome</keyword>
<keyword evidence="7" id="KW-0238">DNA-binding</keyword>
<evidence type="ECO:0000256" key="9">
    <source>
        <dbReference type="ARBA" id="ARBA00023242"/>
    </source>
</evidence>
<accession>A0AAW0NMK7</accession>